<dbReference type="Proteomes" id="UP000478052">
    <property type="component" value="Unassembled WGS sequence"/>
</dbReference>
<dbReference type="Pfam" id="PF05485">
    <property type="entry name" value="THAP"/>
    <property type="match status" value="1"/>
</dbReference>
<reference evidence="7 8" key="1">
    <citation type="submission" date="2019-08" db="EMBL/GenBank/DDBJ databases">
        <title>Whole genome of Aphis craccivora.</title>
        <authorList>
            <person name="Voronova N.V."/>
            <person name="Shulinski R.S."/>
            <person name="Bandarenka Y.V."/>
            <person name="Zhorov D.G."/>
            <person name="Warner D."/>
        </authorList>
    </citation>
    <scope>NUCLEOTIDE SEQUENCE [LARGE SCALE GENOMIC DNA]</scope>
    <source>
        <strain evidence="7">180601</strain>
        <tissue evidence="7">Whole Body</tissue>
    </source>
</reference>
<dbReference type="PROSITE" id="PS50950">
    <property type="entry name" value="ZF_THAP"/>
    <property type="match status" value="1"/>
</dbReference>
<evidence type="ECO:0000259" key="6">
    <source>
        <dbReference type="PROSITE" id="PS50950"/>
    </source>
</evidence>
<accession>A0A6G0YT48</accession>
<comment type="caution">
    <text evidence="7">The sequence shown here is derived from an EMBL/GenBank/DDBJ whole genome shotgun (WGS) entry which is preliminary data.</text>
</comment>
<dbReference type="OrthoDB" id="6608264at2759"/>
<gene>
    <name evidence="7" type="ORF">FWK35_00017598</name>
</gene>
<evidence type="ECO:0000313" key="8">
    <source>
        <dbReference type="Proteomes" id="UP000478052"/>
    </source>
</evidence>
<proteinExistence type="predicted"/>
<dbReference type="EMBL" id="VUJU01002554">
    <property type="protein sequence ID" value="KAF0760872.1"/>
    <property type="molecule type" value="Genomic_DNA"/>
</dbReference>
<organism evidence="7 8">
    <name type="scientific">Aphis craccivora</name>
    <name type="common">Cowpea aphid</name>
    <dbReference type="NCBI Taxonomy" id="307492"/>
    <lineage>
        <taxon>Eukaryota</taxon>
        <taxon>Metazoa</taxon>
        <taxon>Ecdysozoa</taxon>
        <taxon>Arthropoda</taxon>
        <taxon>Hexapoda</taxon>
        <taxon>Insecta</taxon>
        <taxon>Pterygota</taxon>
        <taxon>Neoptera</taxon>
        <taxon>Paraneoptera</taxon>
        <taxon>Hemiptera</taxon>
        <taxon>Sternorrhyncha</taxon>
        <taxon>Aphidomorpha</taxon>
        <taxon>Aphidoidea</taxon>
        <taxon>Aphididae</taxon>
        <taxon>Aphidini</taxon>
        <taxon>Aphis</taxon>
        <taxon>Aphis</taxon>
    </lineage>
</organism>
<dbReference type="SMART" id="SM00980">
    <property type="entry name" value="THAP"/>
    <property type="match status" value="1"/>
</dbReference>
<dbReference type="SUPFAM" id="SSF57716">
    <property type="entry name" value="Glucocorticoid receptor-like (DNA-binding domain)"/>
    <property type="match status" value="1"/>
</dbReference>
<evidence type="ECO:0000313" key="7">
    <source>
        <dbReference type="EMBL" id="KAF0760872.1"/>
    </source>
</evidence>
<dbReference type="InterPro" id="IPR006612">
    <property type="entry name" value="THAP_Znf"/>
</dbReference>
<evidence type="ECO:0000256" key="3">
    <source>
        <dbReference type="ARBA" id="ARBA00022833"/>
    </source>
</evidence>
<dbReference type="AlphaFoldDB" id="A0A6G0YT48"/>
<dbReference type="Gene3D" id="6.20.210.20">
    <property type="entry name" value="THAP domain"/>
    <property type="match status" value="1"/>
</dbReference>
<keyword evidence="2 5" id="KW-0863">Zinc-finger</keyword>
<keyword evidence="1" id="KW-0479">Metal-binding</keyword>
<feature type="non-terminal residue" evidence="7">
    <location>
        <position position="201"/>
    </location>
</feature>
<keyword evidence="4 5" id="KW-0238">DNA-binding</keyword>
<dbReference type="InterPro" id="IPR038441">
    <property type="entry name" value="THAP_Znf_sf"/>
</dbReference>
<dbReference type="GO" id="GO:0008270">
    <property type="term" value="F:zinc ion binding"/>
    <property type="evidence" value="ECO:0007669"/>
    <property type="project" value="UniProtKB-KW"/>
</dbReference>
<evidence type="ECO:0000256" key="5">
    <source>
        <dbReference type="PROSITE-ProRule" id="PRU00309"/>
    </source>
</evidence>
<dbReference type="SMART" id="SM00692">
    <property type="entry name" value="DM3"/>
    <property type="match status" value="1"/>
</dbReference>
<name>A0A6G0YT48_APHCR</name>
<evidence type="ECO:0000256" key="1">
    <source>
        <dbReference type="ARBA" id="ARBA00022723"/>
    </source>
</evidence>
<dbReference type="InterPro" id="IPR052224">
    <property type="entry name" value="THAP_domain_protein"/>
</dbReference>
<keyword evidence="3" id="KW-0862">Zinc</keyword>
<feature type="domain" description="THAP-type" evidence="6">
    <location>
        <begin position="1"/>
        <end position="101"/>
    </location>
</feature>
<dbReference type="PANTHER" id="PTHR46927">
    <property type="entry name" value="AGAP005574-PA"/>
    <property type="match status" value="1"/>
</dbReference>
<sequence>MATLKSKGGSCCAVASCKNYSGKAKNTGRTNLSFHRFPKDDLLLKVWSNKCRINYAWNPSKSFICSDHFKQDDYVRDLKSELLGYAPRVKILKPDATPTLNLPDGHDKCVSESGIQSQKRIETKLIRQINIAHNEIITLALNNNEPSSTQNSECDLESTQSLGLSQPQGYEHLYNKLLLEHEKLLTIKKSEVDYNKINENL</sequence>
<evidence type="ECO:0000256" key="2">
    <source>
        <dbReference type="ARBA" id="ARBA00022771"/>
    </source>
</evidence>
<dbReference type="GO" id="GO:0003677">
    <property type="term" value="F:DNA binding"/>
    <property type="evidence" value="ECO:0007669"/>
    <property type="project" value="UniProtKB-UniRule"/>
</dbReference>
<keyword evidence="8" id="KW-1185">Reference proteome</keyword>
<dbReference type="PANTHER" id="PTHR46927:SF3">
    <property type="entry name" value="THAP-TYPE DOMAIN-CONTAINING PROTEIN"/>
    <property type="match status" value="1"/>
</dbReference>
<protein>
    <submittedName>
        <fullName evidence="7">THAP domain-containing protein 4-like</fullName>
    </submittedName>
</protein>
<evidence type="ECO:0000256" key="4">
    <source>
        <dbReference type="ARBA" id="ARBA00023125"/>
    </source>
</evidence>